<sequence length="118" mass="12498">MAQLAPVDLGGGLVIYVETTDSAVVAGESRIVPAGAEDAAERAIEIGNRLAGSVAMLSKRIIDSFRALEPEDRPVGAEVEFALDVSLEGNVYIVKGTGKGCVTIRSQWRLGENDDEPR</sequence>
<protein>
    <recommendedName>
        <fullName evidence="1">Trypsin-co-occurring domain-containing protein</fullName>
    </recommendedName>
</protein>
<evidence type="ECO:0000313" key="3">
    <source>
        <dbReference type="Proteomes" id="UP000305836"/>
    </source>
</evidence>
<dbReference type="InterPro" id="IPR045794">
    <property type="entry name" value="Trypco1"/>
</dbReference>
<dbReference type="NCBIfam" id="NF041216">
    <property type="entry name" value="CU044_2847_fam"/>
    <property type="match status" value="1"/>
</dbReference>
<dbReference type="EMBL" id="SZPZ01000004">
    <property type="protein sequence ID" value="TKK76088.1"/>
    <property type="molecule type" value="Genomic_DNA"/>
</dbReference>
<dbReference type="Proteomes" id="UP000305836">
    <property type="component" value="Unassembled WGS sequence"/>
</dbReference>
<evidence type="ECO:0000259" key="1">
    <source>
        <dbReference type="Pfam" id="PF19493"/>
    </source>
</evidence>
<gene>
    <name evidence="2" type="ORF">FDA38_27070</name>
</gene>
<comment type="caution">
    <text evidence="2">The sequence shown here is derived from an EMBL/GenBank/DDBJ whole genome shotgun (WGS) entry which is preliminary data.</text>
</comment>
<proteinExistence type="predicted"/>
<dbReference type="RefSeq" id="WP_137256957.1">
    <property type="nucleotide sequence ID" value="NZ_JBHSPQ010000003.1"/>
</dbReference>
<accession>A0A4U3LK46</accession>
<evidence type="ECO:0000313" key="2">
    <source>
        <dbReference type="EMBL" id="TKK76088.1"/>
    </source>
</evidence>
<organism evidence="2 3">
    <name type="scientific">Kribbella jiaozuonensis</name>
    <dbReference type="NCBI Taxonomy" id="2575441"/>
    <lineage>
        <taxon>Bacteria</taxon>
        <taxon>Bacillati</taxon>
        <taxon>Actinomycetota</taxon>
        <taxon>Actinomycetes</taxon>
        <taxon>Propionibacteriales</taxon>
        <taxon>Kribbellaceae</taxon>
        <taxon>Kribbella</taxon>
    </lineage>
</organism>
<dbReference type="AlphaFoldDB" id="A0A4U3LK46"/>
<keyword evidence="3" id="KW-1185">Reference proteome</keyword>
<reference evidence="2 3" key="1">
    <citation type="submission" date="2019-04" db="EMBL/GenBank/DDBJ databases">
        <title>Kribbella sp. NEAU-THZ 27 nov., a novel actinomycete isolated from soil.</title>
        <authorList>
            <person name="Duan L."/>
        </authorList>
    </citation>
    <scope>NUCLEOTIDE SEQUENCE [LARGE SCALE GENOMIC DNA]</scope>
    <source>
        <strain evidence="3">NEAU-THZ27</strain>
    </source>
</reference>
<feature type="domain" description="Trypsin-co-occurring" evidence="1">
    <location>
        <begin position="8"/>
        <end position="109"/>
    </location>
</feature>
<name>A0A4U3LK46_9ACTN</name>
<dbReference type="Pfam" id="PF19493">
    <property type="entry name" value="Trypco1"/>
    <property type="match status" value="1"/>
</dbReference>